<comment type="caution">
    <text evidence="1">The sequence shown here is derived from an EMBL/GenBank/DDBJ whole genome shotgun (WGS) entry which is preliminary data.</text>
</comment>
<evidence type="ECO:0000313" key="2">
    <source>
        <dbReference type="Proteomes" id="UP001054945"/>
    </source>
</evidence>
<sequence length="77" mass="8457">MEGMATNGGPLTTWLLVIDTGESLRIIKGRTTNEGLMDYLVLVIDTVESFRAGLPTRSHDYLVIRYLNGGIVEGMIT</sequence>
<keyword evidence="2" id="KW-1185">Reference proteome</keyword>
<dbReference type="Proteomes" id="UP001054945">
    <property type="component" value="Unassembled WGS sequence"/>
</dbReference>
<dbReference type="EMBL" id="BPLR01007265">
    <property type="protein sequence ID" value="GIY15668.1"/>
    <property type="molecule type" value="Genomic_DNA"/>
</dbReference>
<proteinExistence type="predicted"/>
<reference evidence="1 2" key="1">
    <citation type="submission" date="2021-06" db="EMBL/GenBank/DDBJ databases">
        <title>Caerostris extrusa draft genome.</title>
        <authorList>
            <person name="Kono N."/>
            <person name="Arakawa K."/>
        </authorList>
    </citation>
    <scope>NUCLEOTIDE SEQUENCE [LARGE SCALE GENOMIC DNA]</scope>
</reference>
<evidence type="ECO:0000313" key="1">
    <source>
        <dbReference type="EMBL" id="GIY15668.1"/>
    </source>
</evidence>
<dbReference type="AlphaFoldDB" id="A0AAV4R069"/>
<accession>A0AAV4R069</accession>
<protein>
    <submittedName>
        <fullName evidence="1">Uncharacterized protein</fullName>
    </submittedName>
</protein>
<name>A0AAV4R069_CAEEX</name>
<gene>
    <name evidence="1" type="ORF">CEXT_408451</name>
</gene>
<organism evidence="1 2">
    <name type="scientific">Caerostris extrusa</name>
    <name type="common">Bark spider</name>
    <name type="synonym">Caerostris bankana</name>
    <dbReference type="NCBI Taxonomy" id="172846"/>
    <lineage>
        <taxon>Eukaryota</taxon>
        <taxon>Metazoa</taxon>
        <taxon>Ecdysozoa</taxon>
        <taxon>Arthropoda</taxon>
        <taxon>Chelicerata</taxon>
        <taxon>Arachnida</taxon>
        <taxon>Araneae</taxon>
        <taxon>Araneomorphae</taxon>
        <taxon>Entelegynae</taxon>
        <taxon>Araneoidea</taxon>
        <taxon>Araneidae</taxon>
        <taxon>Caerostris</taxon>
    </lineage>
</organism>